<dbReference type="InterPro" id="IPR015946">
    <property type="entry name" value="KH_dom-like_a/b"/>
</dbReference>
<name>A0ABV5E907_9ACTN</name>
<keyword evidence="1" id="KW-0575">Peroxidase</keyword>
<dbReference type="RefSeq" id="WP_376732190.1">
    <property type="nucleotide sequence ID" value="NZ_JAYMRP010000007.1"/>
</dbReference>
<dbReference type="Gene3D" id="3.30.300.20">
    <property type="match status" value="1"/>
</dbReference>
<dbReference type="SUPFAM" id="SSF82784">
    <property type="entry name" value="OsmC-like"/>
    <property type="match status" value="1"/>
</dbReference>
<proteinExistence type="predicted"/>
<keyword evidence="1" id="KW-0560">Oxidoreductase</keyword>
<dbReference type="InterPro" id="IPR003718">
    <property type="entry name" value="OsmC/Ohr_fam"/>
</dbReference>
<dbReference type="EMBL" id="JAYMRP010000007">
    <property type="protein sequence ID" value="MFB8773335.1"/>
    <property type="molecule type" value="Genomic_DNA"/>
</dbReference>
<dbReference type="PANTHER" id="PTHR39624:SF2">
    <property type="entry name" value="OSMC-LIKE PROTEIN"/>
    <property type="match status" value="1"/>
</dbReference>
<evidence type="ECO:0000313" key="2">
    <source>
        <dbReference type="Proteomes" id="UP001585080"/>
    </source>
</evidence>
<protein>
    <submittedName>
        <fullName evidence="1">OsmC family protein</fullName>
        <ecNumber evidence="1">1.11.1.-</ecNumber>
    </submittedName>
</protein>
<organism evidence="1 2">
    <name type="scientific">Streptomyces broussonetiae</name>
    <dbReference type="NCBI Taxonomy" id="2686304"/>
    <lineage>
        <taxon>Bacteria</taxon>
        <taxon>Bacillati</taxon>
        <taxon>Actinomycetota</taxon>
        <taxon>Actinomycetes</taxon>
        <taxon>Kitasatosporales</taxon>
        <taxon>Streptomycetaceae</taxon>
        <taxon>Streptomyces</taxon>
    </lineage>
</organism>
<sequence length="143" mass="15191">MTSTTTQDQGTAHVLDVAHVDGDAYAVDVRGHRVLVDQPVAVGGADTAPTPTELFAASLATCVAFYAGRHLVRHGLSRDGLRVRTEFTMATDRPARVTALRLTVAVPPGLPEERRAALLAVASHCTVHHTLQQPPAVEIELAD</sequence>
<dbReference type="Proteomes" id="UP001585080">
    <property type="component" value="Unassembled WGS sequence"/>
</dbReference>
<evidence type="ECO:0000313" key="1">
    <source>
        <dbReference type="EMBL" id="MFB8773335.1"/>
    </source>
</evidence>
<dbReference type="EC" id="1.11.1.-" evidence="1"/>
<gene>
    <name evidence="1" type="ORF">VSS16_11430</name>
</gene>
<dbReference type="PANTHER" id="PTHR39624">
    <property type="entry name" value="PROTEIN INVOLVED IN RIMO-MEDIATED BETA-METHYLTHIOLATION OF RIBOSOMAL PROTEIN S12 YCAO"/>
    <property type="match status" value="1"/>
</dbReference>
<reference evidence="1 2" key="1">
    <citation type="submission" date="2024-01" db="EMBL/GenBank/DDBJ databases">
        <title>Genome mining of biosynthetic gene clusters to explore secondary metabolites of Streptomyces sp.</title>
        <authorList>
            <person name="Baig A."/>
            <person name="Ajitkumar Shintre N."/>
            <person name="Kumar H."/>
            <person name="Anbarasu A."/>
            <person name="Ramaiah S."/>
        </authorList>
    </citation>
    <scope>NUCLEOTIDE SEQUENCE [LARGE SCALE GENOMIC DNA]</scope>
    <source>
        <strain evidence="1 2">A57</strain>
    </source>
</reference>
<keyword evidence="2" id="KW-1185">Reference proteome</keyword>
<dbReference type="GO" id="GO:0004601">
    <property type="term" value="F:peroxidase activity"/>
    <property type="evidence" value="ECO:0007669"/>
    <property type="project" value="UniProtKB-KW"/>
</dbReference>
<dbReference type="Pfam" id="PF02566">
    <property type="entry name" value="OsmC"/>
    <property type="match status" value="1"/>
</dbReference>
<comment type="caution">
    <text evidence="1">The sequence shown here is derived from an EMBL/GenBank/DDBJ whole genome shotgun (WGS) entry which is preliminary data.</text>
</comment>
<dbReference type="InterPro" id="IPR036102">
    <property type="entry name" value="OsmC/Ohrsf"/>
</dbReference>
<accession>A0ABV5E907</accession>